<sequence>MFFFSLLCDLGHILSLRRYVTMDLQGKEQNNRRKGHDSKIRYSGSLEYPHRSYGFHCNLGKVLTMMRKQTMLDSLANTQDSLSHVARWVYREDGNHATSRKFLRHAIRDLQKIEQSLKLAETKHGSN</sequence>
<organism evidence="1">
    <name type="scientific">marine sediment metagenome</name>
    <dbReference type="NCBI Taxonomy" id="412755"/>
    <lineage>
        <taxon>unclassified sequences</taxon>
        <taxon>metagenomes</taxon>
        <taxon>ecological metagenomes</taxon>
    </lineage>
</organism>
<gene>
    <name evidence="1" type="ORF">LCGC14_1334830</name>
</gene>
<dbReference type="EMBL" id="LAZR01008106">
    <property type="protein sequence ID" value="KKM80932.1"/>
    <property type="molecule type" value="Genomic_DNA"/>
</dbReference>
<reference evidence="1" key="1">
    <citation type="journal article" date="2015" name="Nature">
        <title>Complex archaea that bridge the gap between prokaryotes and eukaryotes.</title>
        <authorList>
            <person name="Spang A."/>
            <person name="Saw J.H."/>
            <person name="Jorgensen S.L."/>
            <person name="Zaremba-Niedzwiedzka K."/>
            <person name="Martijn J."/>
            <person name="Lind A.E."/>
            <person name="van Eijk R."/>
            <person name="Schleper C."/>
            <person name="Guy L."/>
            <person name="Ettema T.J."/>
        </authorList>
    </citation>
    <scope>NUCLEOTIDE SEQUENCE</scope>
</reference>
<proteinExistence type="predicted"/>
<accession>A0A0F9NHY3</accession>
<comment type="caution">
    <text evidence="1">The sequence shown here is derived from an EMBL/GenBank/DDBJ whole genome shotgun (WGS) entry which is preliminary data.</text>
</comment>
<dbReference type="AlphaFoldDB" id="A0A0F9NHY3"/>
<evidence type="ECO:0000313" key="1">
    <source>
        <dbReference type="EMBL" id="KKM80932.1"/>
    </source>
</evidence>
<name>A0A0F9NHY3_9ZZZZ</name>
<protein>
    <submittedName>
        <fullName evidence="1">Uncharacterized protein</fullName>
    </submittedName>
</protein>